<name>A0A9W5XKR1_9ACTN</name>
<dbReference type="Pfam" id="PF04149">
    <property type="entry name" value="DUF397"/>
    <property type="match status" value="1"/>
</dbReference>
<accession>A0A9W5XKR1</accession>
<feature type="domain" description="DUF397" evidence="2">
    <location>
        <begin position="12"/>
        <end position="65"/>
    </location>
</feature>
<sequence>MALSDTPALSGARWHKSSRSSGNGGDCVEVAGNLPDVVGVRDSKDPAGPALVFTPAAWRAFVATVDKT</sequence>
<dbReference type="OrthoDB" id="4301277at2"/>
<comment type="caution">
    <text evidence="3">The sequence shown here is derived from an EMBL/GenBank/DDBJ whole genome shotgun (WGS) entry which is preliminary data.</text>
</comment>
<gene>
    <name evidence="3" type="ORF">Vse01_33520</name>
</gene>
<keyword evidence="4" id="KW-1185">Reference proteome</keyword>
<dbReference type="RefSeq" id="WP_093410047.1">
    <property type="nucleotide sequence ID" value="NZ_BOPD01000019.1"/>
</dbReference>
<proteinExistence type="predicted"/>
<evidence type="ECO:0000259" key="2">
    <source>
        <dbReference type="Pfam" id="PF04149"/>
    </source>
</evidence>
<evidence type="ECO:0000256" key="1">
    <source>
        <dbReference type="SAM" id="MobiDB-lite"/>
    </source>
</evidence>
<evidence type="ECO:0000313" key="3">
    <source>
        <dbReference type="EMBL" id="GIJ34204.1"/>
    </source>
</evidence>
<reference evidence="3" key="1">
    <citation type="submission" date="2021-01" db="EMBL/GenBank/DDBJ databases">
        <title>Whole genome shotgun sequence of Verrucosispora sediminis NBRC 107745.</title>
        <authorList>
            <person name="Komaki H."/>
            <person name="Tamura T."/>
        </authorList>
    </citation>
    <scope>NUCLEOTIDE SEQUENCE</scope>
    <source>
        <strain evidence="3">NBRC 107745</strain>
    </source>
</reference>
<dbReference type="InterPro" id="IPR007278">
    <property type="entry name" value="DUF397"/>
</dbReference>
<organism evidence="3 4">
    <name type="scientific">Micromonospora sediminimaris</name>
    <dbReference type="NCBI Taxonomy" id="547162"/>
    <lineage>
        <taxon>Bacteria</taxon>
        <taxon>Bacillati</taxon>
        <taxon>Actinomycetota</taxon>
        <taxon>Actinomycetes</taxon>
        <taxon>Micromonosporales</taxon>
        <taxon>Micromonosporaceae</taxon>
        <taxon>Micromonospora</taxon>
    </lineage>
</organism>
<dbReference type="AlphaFoldDB" id="A0A9W5XKR1"/>
<evidence type="ECO:0000313" key="4">
    <source>
        <dbReference type="Proteomes" id="UP000607311"/>
    </source>
</evidence>
<dbReference type="Proteomes" id="UP000607311">
    <property type="component" value="Unassembled WGS sequence"/>
</dbReference>
<feature type="region of interest" description="Disordered" evidence="1">
    <location>
        <begin position="1"/>
        <end position="27"/>
    </location>
</feature>
<dbReference type="EMBL" id="BOPD01000019">
    <property type="protein sequence ID" value="GIJ34204.1"/>
    <property type="molecule type" value="Genomic_DNA"/>
</dbReference>
<protein>
    <recommendedName>
        <fullName evidence="2">DUF397 domain-containing protein</fullName>
    </recommendedName>
</protein>